<keyword evidence="3" id="KW-1185">Reference proteome</keyword>
<sequence>MSGMNRQTGKLLSGWDHVVQSVRVIFTTPFFERVMRGYVGSHVIRLLGENVSAQTLLRIRWGIALAIDLFEPRLTPYRIDITEFDRTGASTWVIEVIYRPNALSGDMTPSGIRTLAFDPDELKQAIVAAYPEAA</sequence>
<dbReference type="Gene3D" id="3.10.450.40">
    <property type="match status" value="1"/>
</dbReference>
<dbReference type="InterPro" id="IPR007048">
    <property type="entry name" value="IraD/Gp25-like"/>
</dbReference>
<gene>
    <name evidence="2" type="ORF">CP49_11820</name>
</gene>
<dbReference type="Pfam" id="PF04965">
    <property type="entry name" value="GPW_gp25"/>
    <property type="match status" value="1"/>
</dbReference>
<evidence type="ECO:0000313" key="2">
    <source>
        <dbReference type="EMBL" id="KRQ99277.1"/>
    </source>
</evidence>
<feature type="domain" description="IraD/Gp25-like" evidence="1">
    <location>
        <begin position="16"/>
        <end position="86"/>
    </location>
</feature>
<reference evidence="2 3" key="1">
    <citation type="submission" date="2014-03" db="EMBL/GenBank/DDBJ databases">
        <title>Bradyrhizobium valentinum sp. nov., isolated from effective nodules of Lupinus mariae-josephae, a lupine endemic of basic-lime soils in Eastern Spain.</title>
        <authorList>
            <person name="Duran D."/>
            <person name="Rey L."/>
            <person name="Navarro A."/>
            <person name="Busquets A."/>
            <person name="Imperial J."/>
            <person name="Ruiz-Argueso T."/>
        </authorList>
    </citation>
    <scope>NUCLEOTIDE SEQUENCE [LARGE SCALE GENOMIC DNA]</scope>
    <source>
        <strain evidence="2 3">LmjM3</strain>
    </source>
</reference>
<dbReference type="EMBL" id="LLXX01000173">
    <property type="protein sequence ID" value="KRQ99277.1"/>
    <property type="molecule type" value="Genomic_DNA"/>
</dbReference>
<name>A0A0R3KWV8_9BRAD</name>
<protein>
    <recommendedName>
        <fullName evidence="1">IraD/Gp25-like domain-containing protein</fullName>
    </recommendedName>
</protein>
<comment type="caution">
    <text evidence="2">The sequence shown here is derived from an EMBL/GenBank/DDBJ whole genome shotgun (WGS) entry which is preliminary data.</text>
</comment>
<dbReference type="Proteomes" id="UP000051913">
    <property type="component" value="Unassembled WGS sequence"/>
</dbReference>
<dbReference type="RefSeq" id="WP_057853929.1">
    <property type="nucleotide sequence ID" value="NZ_LLXX01000173.1"/>
</dbReference>
<proteinExistence type="predicted"/>
<dbReference type="SUPFAM" id="SSF160719">
    <property type="entry name" value="gpW/gp25-like"/>
    <property type="match status" value="1"/>
</dbReference>
<evidence type="ECO:0000313" key="3">
    <source>
        <dbReference type="Proteomes" id="UP000051913"/>
    </source>
</evidence>
<organism evidence="2 3">
    <name type="scientific">Bradyrhizobium valentinum</name>
    <dbReference type="NCBI Taxonomy" id="1518501"/>
    <lineage>
        <taxon>Bacteria</taxon>
        <taxon>Pseudomonadati</taxon>
        <taxon>Pseudomonadota</taxon>
        <taxon>Alphaproteobacteria</taxon>
        <taxon>Hyphomicrobiales</taxon>
        <taxon>Nitrobacteraceae</taxon>
        <taxon>Bradyrhizobium</taxon>
    </lineage>
</organism>
<accession>A0A0R3KWV8</accession>
<dbReference type="AlphaFoldDB" id="A0A0R3KWV8"/>
<evidence type="ECO:0000259" key="1">
    <source>
        <dbReference type="Pfam" id="PF04965"/>
    </source>
</evidence>